<dbReference type="STRING" id="1121331.SAMN02745248_00257"/>
<feature type="transmembrane region" description="Helical" evidence="1">
    <location>
        <begin position="51"/>
        <end position="70"/>
    </location>
</feature>
<keyword evidence="3" id="KW-1185">Reference proteome</keyword>
<gene>
    <name evidence="2" type="ORF">SAMN02745248_00257</name>
</gene>
<name>A0A1M6JNP1_9CLOT</name>
<keyword evidence="1" id="KW-1133">Transmembrane helix</keyword>
<dbReference type="OrthoDB" id="48209at2"/>
<evidence type="ECO:0000256" key="1">
    <source>
        <dbReference type="SAM" id="Phobius"/>
    </source>
</evidence>
<evidence type="ECO:0000313" key="2">
    <source>
        <dbReference type="EMBL" id="SHJ48258.1"/>
    </source>
</evidence>
<dbReference type="RefSeq" id="WP_072901422.1">
    <property type="nucleotide sequence ID" value="NZ_FRAD01000003.1"/>
</dbReference>
<reference evidence="2 3" key="1">
    <citation type="submission" date="2016-11" db="EMBL/GenBank/DDBJ databases">
        <authorList>
            <person name="Jaros S."/>
            <person name="Januszkiewicz K."/>
            <person name="Wedrychowicz H."/>
        </authorList>
    </citation>
    <scope>NUCLEOTIDE SEQUENCE [LARGE SCALE GENOMIC DNA]</scope>
    <source>
        <strain evidence="2 3">DSM 3090</strain>
    </source>
</reference>
<dbReference type="EMBL" id="FRAD01000003">
    <property type="protein sequence ID" value="SHJ48258.1"/>
    <property type="molecule type" value="Genomic_DNA"/>
</dbReference>
<organism evidence="2 3">
    <name type="scientific">Hathewaya proteolytica DSM 3090</name>
    <dbReference type="NCBI Taxonomy" id="1121331"/>
    <lineage>
        <taxon>Bacteria</taxon>
        <taxon>Bacillati</taxon>
        <taxon>Bacillota</taxon>
        <taxon>Clostridia</taxon>
        <taxon>Eubacteriales</taxon>
        <taxon>Clostridiaceae</taxon>
        <taxon>Hathewaya</taxon>
    </lineage>
</organism>
<keyword evidence="1" id="KW-0472">Membrane</keyword>
<keyword evidence="1" id="KW-0812">Transmembrane</keyword>
<dbReference type="AlphaFoldDB" id="A0A1M6JNP1"/>
<dbReference type="Proteomes" id="UP000183952">
    <property type="component" value="Unassembled WGS sequence"/>
</dbReference>
<sequence>MSENNLVKKYILWGIPIIIILGFPMHFAYEFSGENTLVGILAPVNESVWEHLKLCFYPLIIYWTLGYFLLKNKVTINVFHWFTCCLICLLTYILCQLGIYYLYTGATGCHSLIMDILCMVFAVTFAQWFALHMYAHTKSNAMSFYISIFLIAALIFYFTICTFNPPRLPMFKDSTDNTYGISKLK</sequence>
<dbReference type="InterPro" id="IPR045407">
    <property type="entry name" value="DUF6512"/>
</dbReference>
<accession>A0A1M6JNP1</accession>
<protein>
    <submittedName>
        <fullName evidence="2">Uncharacterized protein</fullName>
    </submittedName>
</protein>
<evidence type="ECO:0000313" key="3">
    <source>
        <dbReference type="Proteomes" id="UP000183952"/>
    </source>
</evidence>
<feature type="transmembrane region" description="Helical" evidence="1">
    <location>
        <begin position="82"/>
        <end position="103"/>
    </location>
</feature>
<dbReference type="Pfam" id="PF20122">
    <property type="entry name" value="DUF6512"/>
    <property type="match status" value="1"/>
</dbReference>
<proteinExistence type="predicted"/>
<feature type="transmembrane region" description="Helical" evidence="1">
    <location>
        <begin position="109"/>
        <end position="130"/>
    </location>
</feature>
<feature type="transmembrane region" description="Helical" evidence="1">
    <location>
        <begin position="142"/>
        <end position="160"/>
    </location>
</feature>
<feature type="transmembrane region" description="Helical" evidence="1">
    <location>
        <begin position="12"/>
        <end position="31"/>
    </location>
</feature>